<proteinExistence type="predicted"/>
<dbReference type="Proteomes" id="UP001143910">
    <property type="component" value="Unassembled WGS sequence"/>
</dbReference>
<organism evidence="1 2">
    <name type="scientific">Zarea fungicola</name>
    <dbReference type="NCBI Taxonomy" id="93591"/>
    <lineage>
        <taxon>Eukaryota</taxon>
        <taxon>Fungi</taxon>
        <taxon>Dikarya</taxon>
        <taxon>Ascomycota</taxon>
        <taxon>Pezizomycotina</taxon>
        <taxon>Sordariomycetes</taxon>
        <taxon>Hypocreomycetidae</taxon>
        <taxon>Hypocreales</taxon>
        <taxon>Cordycipitaceae</taxon>
        <taxon>Zarea</taxon>
    </lineage>
</organism>
<evidence type="ECO:0000313" key="2">
    <source>
        <dbReference type="Proteomes" id="UP001143910"/>
    </source>
</evidence>
<sequence>MLAHLFSIALALEFALAIPAQELDGLEKRCTAIAQSCRQGQLANTAVTPSLAQRDLRAARPHTAPHMAQLANTAATVYLAHRDLHAARPHTAPRMAQEVNTAATVCHVLLD</sequence>
<reference evidence="1" key="1">
    <citation type="submission" date="2022-08" db="EMBL/GenBank/DDBJ databases">
        <title>Genome Sequence of Lecanicillium fungicola.</title>
        <authorList>
            <person name="Buettner E."/>
        </authorList>
    </citation>
    <scope>NUCLEOTIDE SEQUENCE</scope>
    <source>
        <strain evidence="1">Babe33</strain>
    </source>
</reference>
<evidence type="ECO:0000313" key="1">
    <source>
        <dbReference type="EMBL" id="KAJ2976939.1"/>
    </source>
</evidence>
<gene>
    <name evidence="1" type="ORF">NQ176_g4651</name>
</gene>
<keyword evidence="2" id="KW-1185">Reference proteome</keyword>
<protein>
    <submittedName>
        <fullName evidence="1">Uncharacterized protein</fullName>
    </submittedName>
</protein>
<name>A0ACC1NDF1_9HYPO</name>
<accession>A0ACC1NDF1</accession>
<comment type="caution">
    <text evidence="1">The sequence shown here is derived from an EMBL/GenBank/DDBJ whole genome shotgun (WGS) entry which is preliminary data.</text>
</comment>
<dbReference type="EMBL" id="JANJQO010000523">
    <property type="protein sequence ID" value="KAJ2976939.1"/>
    <property type="molecule type" value="Genomic_DNA"/>
</dbReference>